<evidence type="ECO:0000256" key="1">
    <source>
        <dbReference type="ARBA" id="ARBA00006992"/>
    </source>
</evidence>
<dbReference type="InterPro" id="IPR026937">
    <property type="entry name" value="SBNO_Helicase_C_dom"/>
</dbReference>
<evidence type="ECO:0000259" key="3">
    <source>
        <dbReference type="Pfam" id="PF13871"/>
    </source>
</evidence>
<feature type="region of interest" description="Disordered" evidence="2">
    <location>
        <begin position="330"/>
        <end position="471"/>
    </location>
</feature>
<dbReference type="PANTHER" id="PTHR12706">
    <property type="entry name" value="STRAWBERRY NOTCH-RELATED"/>
    <property type="match status" value="1"/>
</dbReference>
<dbReference type="InterPro" id="IPR026741">
    <property type="entry name" value="SNO"/>
</dbReference>
<evidence type="ECO:0000313" key="7">
    <source>
        <dbReference type="Proteomes" id="UP001600165"/>
    </source>
</evidence>
<feature type="region of interest" description="Disordered" evidence="2">
    <location>
        <begin position="1718"/>
        <end position="1786"/>
    </location>
</feature>
<sequence>MLNAEERTTICEGFEQAFLEGQAFQSITDARKFAQQLVGRSFASGSREAKELEESVEQGIVGAAKQTIHSDQSPLETFDRLVDLYQRQPRLGTRSSTSIQRQQYSTPVPIAYLASQLAAIDDTTTVYEPTAGHGALLMGANPQTTTVNELDAQRAEELRRQGFTVTQNDATDFSPAPRSQDVVISNSPFGRRRQDGRAAQFTIGAAQTPIRTSQLDHVIAWRSLDAMKDNGTAVLLIGSERGSQASRSDKYNEQQNRGFFKNLYENYTVDQHFTIDGGLYSRQGAGFPIDVIRIRGRGRSQRRLPAADVPPMYRSYDELKEVLSHALFRESPGVDAEPGSRRRDDLNPAGQLFRGAGSRASERDRELRGLSSPPGSADRLDDAAVERGSAGANDSGRFDDSPSANEGSGARFRDAATAPGNSRELGASARSESVDVNDLDVGGSPGAGGLSVAGGAGREPPGRDRHGGRTDAGRVAAVLREARVEEQLREDPMATEAAREQRQLASQVPYIPRSNGPRLDTLTPRNMASAVQSALDDLEGRVGDVDEFVAQKLNYSSVEAMHEVLAAEQVDGVALSIDNIEHGDGSLIGDQTGVGKGRQMAAMIRYAQETDRTPIFVTRDAGLYSDIVRDLDDIGTQGFKPFITNSQEKVPLPDGRTLETKRGSHAAELDRLIQQGGFAATDDYDGVFTTYSQMQTVKGQETPRRQFLDMMAPQSLILFDEAHEAGGSPEPENSWKKAGPPNRADFARQLVDKADGVTFSSATAIKRPDVMDLYGRRSGMRQAAGSIQELQSALEIGGTPLQQVSTNMLAQDGFYNRRERNYDGVDFGIQSVPVDRESTDGLSQIMGKILEFDRTKQDALKNLDTQLKADAKKVGTDTSVGRAGADSTNFTAIMHNVMDQSLLSRKAGQMADEAIASLERGEKPILTVSNTMGSFIEHYSDENGIAPGDDFDASFGDIMRRYLERSRDVLEKDYDGTQTRRRLSDEELGPEAVQQYEEAKELIANTDLDFPVSPIDTIKQRIEQAGYRFGEITGRKARLEYDSEGNATYQRRSSRETSKAGKVRATDRFNDGKTDVMLLNRSGATGISLHASEKFADQRRRHMIVGQAERNVNDFMQTLGRAHRTGQVVPPRISLLMGDTPDEKRPAALLERKMSSLNANTTADKNAGFDTSQIPDFFNQYGDAVVEQVLSEYPEINAKLDYPITVNPDGIASLDDATEGAIAKVTGRLPLLSVDEQEAFYSILEDEYTSFVKQQKALGNNILEAEAIDLDARPLAQAEVIPAMPGVQSAFGSGVQAEVIDAKAQSKPKTQLEVINEIRTGLDLDPVASPEENDAAGVEQAAQAYTEDLLGKAGQATERYLAQQTAKIEQQIADPEKQQTALNRASRRLDKQQTQLTQLRRFQPGQTVRLSTENGRIFYGAISGVSKRGTSLDKILAAEGDSETQNRLGDSNPVAPSKWLVNVSLADSSREIPLPLSKINADRMGAVDMTPVQKTMMGKDVMGQFDERQTGEREVRQVLRGNLLRASDKYGKEGNVVNATMSTGGVEPMLLLPRGYDLQQQLSESPVALPSARNVRQFMEVSDRQGIVKTSDEQITLKAAPNAEGYLLQTGKKQKDVYLNEDLMGALGDEFYSISDRMEAAFPSDRLEEVVGYLQEGRHQRLEATTHLDQARELMGEQIPEFAWSDSVEDVIESAGLAPSVDLSNLEGVRAQLETAFQSESDAAPEGSRMDEPAVTPSAPKEQDTDAVPRGEDQSTQSAAASDADQTGQQAPISPPTDLKAQVQQAKQLADQGMVMTFHVDVDPNTPAWETSLTPGEDDSPQFDLFDPDEIRLEQGSVQLQIGIDTSGEALEEVWVELPDAANQLDTAIAEAQPLEQSLRNQLQGLTAGEYLQQGRDAILPDQSESKSSAYRLDEAGPTTIGRERARLLNSYSEVDSTGSEAGVERANAIAQRDEQLEALADEYGEAARISFTDPTEQGLAISAQDVRYPGQPGAEEITSSGAELDPAAQVEEVFDVVESMAPSPSPQQVRVGGWSEQSGKPEKHVGKLLEDSGLAAAVMADEDFYLKVENEPFTPLNIERHGEQLMLYHTLVENGGAFIDSEMVFNLSEDGALNLTETAVQGPMGESRGLDRSYAGMFASNLRKQGFAAAIQQQMTTEPEAEPTPADPARSPVVEAEAEAQTPSADVARSSDSESSQPAAESSDAFADVLGTGETAAVNPPQIEELGNEQPTDFPDYQETLTRLRGVVQDLPTAQQEGLLAAIDQAAAQMEQPAQSSSEASVSAGAFIQDAIAQNDPELDQQLAESEAGQSESPSIEQFRDWYRAARALGRSDDELSDIEAIGKAAKAGELNDLAEPEAKRMETDLSAFGHQQELGTSVVNHARRFLGNLEAAGLVERDANGAIEARGKQYTVRETPQGIGVVKNDQSAGVLANGEGQITQVANLTEADRQNWRISASRSPDNLKALYQSRQQQGGNAPAQPSSGVEL</sequence>
<feature type="domain" description="DUF6908" evidence="5">
    <location>
        <begin position="2049"/>
        <end position="2148"/>
    </location>
</feature>
<dbReference type="EMBL" id="JBHZOL010000111">
    <property type="protein sequence ID" value="MFE4108502.1"/>
    <property type="molecule type" value="Genomic_DNA"/>
</dbReference>
<feature type="domain" description="Strawberry notch helicase C" evidence="3">
    <location>
        <begin position="1029"/>
        <end position="1260"/>
    </location>
</feature>
<dbReference type="Gene3D" id="3.40.50.300">
    <property type="entry name" value="P-loop containing nucleotide triphosphate hydrolases"/>
    <property type="match status" value="2"/>
</dbReference>
<dbReference type="Pfam" id="PF13872">
    <property type="entry name" value="AAA_34"/>
    <property type="match status" value="1"/>
</dbReference>
<gene>
    <name evidence="6" type="ORF">ACFVKH_19655</name>
</gene>
<dbReference type="InterPro" id="IPR054203">
    <property type="entry name" value="DUF6908"/>
</dbReference>
<feature type="compositionally biased region" description="Low complexity" evidence="2">
    <location>
        <begin position="1754"/>
        <end position="1771"/>
    </location>
</feature>
<protein>
    <submittedName>
        <fullName evidence="6">Strawberry notch C-terminal domain-containing protein</fullName>
    </submittedName>
</protein>
<dbReference type="SUPFAM" id="SSF52540">
    <property type="entry name" value="P-loop containing nucleoside triphosphate hydrolases"/>
    <property type="match status" value="2"/>
</dbReference>
<dbReference type="InterPro" id="IPR039187">
    <property type="entry name" value="SNO_AAA"/>
</dbReference>
<feature type="region of interest" description="Disordered" evidence="2">
    <location>
        <begin position="2458"/>
        <end position="2489"/>
    </location>
</feature>
<dbReference type="PANTHER" id="PTHR12706:SF30">
    <property type="entry name" value="PROTEIN STRAWBERRY NOTCH-RELATED"/>
    <property type="match status" value="1"/>
</dbReference>
<dbReference type="RefSeq" id="WP_377968131.1">
    <property type="nucleotide sequence ID" value="NZ_JBHZOL010000111.1"/>
</dbReference>
<feature type="compositionally biased region" description="Basic and acidic residues" evidence="2">
    <location>
        <begin position="460"/>
        <end position="471"/>
    </location>
</feature>
<name>A0ABW6ILM3_9CYAN</name>
<evidence type="ECO:0000259" key="5">
    <source>
        <dbReference type="Pfam" id="PF21849"/>
    </source>
</evidence>
<evidence type="ECO:0000256" key="2">
    <source>
        <dbReference type="SAM" id="MobiDB-lite"/>
    </source>
</evidence>
<dbReference type="Pfam" id="PF13871">
    <property type="entry name" value="Helicase_C_4"/>
    <property type="match status" value="1"/>
</dbReference>
<dbReference type="Gene3D" id="3.40.50.150">
    <property type="entry name" value="Vaccinia Virus protein VP39"/>
    <property type="match status" value="1"/>
</dbReference>
<dbReference type="InterPro" id="IPR029063">
    <property type="entry name" value="SAM-dependent_MTases_sf"/>
</dbReference>
<feature type="compositionally biased region" description="Polar residues" evidence="2">
    <location>
        <begin position="2470"/>
        <end position="2489"/>
    </location>
</feature>
<proteinExistence type="inferred from homology"/>
<feature type="region of interest" description="Disordered" evidence="2">
    <location>
        <begin position="2023"/>
        <end position="2042"/>
    </location>
</feature>
<keyword evidence="7" id="KW-1185">Reference proteome</keyword>
<accession>A0ABW6ILM3</accession>
<comment type="similarity">
    <text evidence="1">Belongs to the SBNO family.</text>
</comment>
<dbReference type="InterPro" id="IPR027417">
    <property type="entry name" value="P-loop_NTPase"/>
</dbReference>
<feature type="domain" description="Strawberry notch AAA" evidence="4">
    <location>
        <begin position="583"/>
        <end position="838"/>
    </location>
</feature>
<feature type="compositionally biased region" description="Basic and acidic residues" evidence="2">
    <location>
        <begin position="1741"/>
        <end position="1753"/>
    </location>
</feature>
<organism evidence="6 7">
    <name type="scientific">Almyronema epifaneia S1</name>
    <dbReference type="NCBI Taxonomy" id="2991925"/>
    <lineage>
        <taxon>Bacteria</taxon>
        <taxon>Bacillati</taxon>
        <taxon>Cyanobacteriota</taxon>
        <taxon>Cyanophyceae</taxon>
        <taxon>Nodosilineales</taxon>
        <taxon>Nodosilineaceae</taxon>
        <taxon>Almyronema</taxon>
        <taxon>Almyronema epifaneia</taxon>
    </lineage>
</organism>
<comment type="caution">
    <text evidence="6">The sequence shown here is derived from an EMBL/GenBank/DDBJ whole genome shotgun (WGS) entry which is preliminary data.</text>
</comment>
<dbReference type="Proteomes" id="UP001600165">
    <property type="component" value="Unassembled WGS sequence"/>
</dbReference>
<reference evidence="6 7" key="1">
    <citation type="submission" date="2024-10" db="EMBL/GenBank/DDBJ databases">
        <authorList>
            <person name="Ratan Roy A."/>
            <person name="Morales Sandoval P.H."/>
            <person name="De Los Santos Villalobos S."/>
            <person name="Chakraborty S."/>
            <person name="Mukherjee J."/>
        </authorList>
    </citation>
    <scope>NUCLEOTIDE SEQUENCE [LARGE SCALE GENOMIC DNA]</scope>
    <source>
        <strain evidence="6 7">S1</strain>
    </source>
</reference>
<evidence type="ECO:0000313" key="6">
    <source>
        <dbReference type="EMBL" id="MFE4108502.1"/>
    </source>
</evidence>
<dbReference type="SUPFAM" id="SSF53335">
    <property type="entry name" value="S-adenosyl-L-methionine-dependent methyltransferases"/>
    <property type="match status" value="1"/>
</dbReference>
<feature type="compositionally biased region" description="Gly residues" evidence="2">
    <location>
        <begin position="443"/>
        <end position="457"/>
    </location>
</feature>
<dbReference type="Pfam" id="PF21849">
    <property type="entry name" value="DUF6908"/>
    <property type="match status" value="1"/>
</dbReference>
<feature type="region of interest" description="Disordered" evidence="2">
    <location>
        <begin position="2153"/>
        <end position="2205"/>
    </location>
</feature>
<evidence type="ECO:0000259" key="4">
    <source>
        <dbReference type="Pfam" id="PF13872"/>
    </source>
</evidence>